<evidence type="ECO:0008006" key="3">
    <source>
        <dbReference type="Google" id="ProtNLM"/>
    </source>
</evidence>
<dbReference type="AlphaFoldDB" id="A0A0D1YHZ9"/>
<protein>
    <recommendedName>
        <fullName evidence="3">PNPLA domain-containing protein</fullName>
    </recommendedName>
</protein>
<reference evidence="1 2" key="1">
    <citation type="submission" date="2015-01" db="EMBL/GenBank/DDBJ databases">
        <title>The Genome Sequence of Exophiala spinifera CBS89968.</title>
        <authorList>
            <consortium name="The Broad Institute Genomics Platform"/>
            <person name="Cuomo C."/>
            <person name="de Hoog S."/>
            <person name="Gorbushina A."/>
            <person name="Stielow B."/>
            <person name="Teixiera M."/>
            <person name="Abouelleil A."/>
            <person name="Chapman S.B."/>
            <person name="Priest M."/>
            <person name="Young S.K."/>
            <person name="Wortman J."/>
            <person name="Nusbaum C."/>
            <person name="Birren B."/>
        </authorList>
    </citation>
    <scope>NUCLEOTIDE SEQUENCE [LARGE SCALE GENOMIC DNA]</scope>
    <source>
        <strain evidence="1 2">CBS 89968</strain>
    </source>
</reference>
<accession>A0A0D1YHZ9</accession>
<organism evidence="1 2">
    <name type="scientific">Exophiala spinifera</name>
    <dbReference type="NCBI Taxonomy" id="91928"/>
    <lineage>
        <taxon>Eukaryota</taxon>
        <taxon>Fungi</taxon>
        <taxon>Dikarya</taxon>
        <taxon>Ascomycota</taxon>
        <taxon>Pezizomycotina</taxon>
        <taxon>Eurotiomycetes</taxon>
        <taxon>Chaetothyriomycetidae</taxon>
        <taxon>Chaetothyriales</taxon>
        <taxon>Herpotrichiellaceae</taxon>
        <taxon>Exophiala</taxon>
    </lineage>
</organism>
<dbReference type="VEuPathDB" id="FungiDB:PV08_07300"/>
<dbReference type="RefSeq" id="XP_016234732.1">
    <property type="nucleotide sequence ID" value="XM_016381630.1"/>
</dbReference>
<evidence type="ECO:0000313" key="2">
    <source>
        <dbReference type="Proteomes" id="UP000053328"/>
    </source>
</evidence>
<dbReference type="Gene3D" id="3.40.1090.10">
    <property type="entry name" value="Cytosolic phospholipase A2 catalytic domain"/>
    <property type="match status" value="1"/>
</dbReference>
<proteinExistence type="predicted"/>
<sequence length="166" mass="18141">MYENEIKLLSCDGGGVRGVSGLLTLLVLTQVEVASTAAVSMGPGLIRSEPSPLVVSRLLLDLVARTSTTGIIATVFANLNKLLIDVPNELSYILSQLLIFPGIPKTQFTVVNRPAFGVPTFDKICGREKYRATDMLRTMRILTEAIDHLTGETRFRNNIVHQGEKT</sequence>
<name>A0A0D1YHZ9_9EURO</name>
<dbReference type="HOGENOM" id="CLU_1602740_0_0_1"/>
<gene>
    <name evidence="1" type="ORF">PV08_07300</name>
</gene>
<keyword evidence="2" id="KW-1185">Reference proteome</keyword>
<dbReference type="EMBL" id="KN847496">
    <property type="protein sequence ID" value="KIW14516.1"/>
    <property type="molecule type" value="Genomic_DNA"/>
</dbReference>
<dbReference type="Proteomes" id="UP000053328">
    <property type="component" value="Unassembled WGS sequence"/>
</dbReference>
<evidence type="ECO:0000313" key="1">
    <source>
        <dbReference type="EMBL" id="KIW14516.1"/>
    </source>
</evidence>
<dbReference type="GeneID" id="27334383"/>